<organism evidence="1">
    <name type="scientific">marine sediment metagenome</name>
    <dbReference type="NCBI Taxonomy" id="412755"/>
    <lineage>
        <taxon>unclassified sequences</taxon>
        <taxon>metagenomes</taxon>
        <taxon>ecological metagenomes</taxon>
    </lineage>
</organism>
<reference evidence="1" key="1">
    <citation type="journal article" date="2015" name="Nature">
        <title>Complex archaea that bridge the gap between prokaryotes and eukaryotes.</title>
        <authorList>
            <person name="Spang A."/>
            <person name="Saw J.H."/>
            <person name="Jorgensen S.L."/>
            <person name="Zaremba-Niedzwiedzka K."/>
            <person name="Martijn J."/>
            <person name="Lind A.E."/>
            <person name="van Eijk R."/>
            <person name="Schleper C."/>
            <person name="Guy L."/>
            <person name="Ettema T.J."/>
        </authorList>
    </citation>
    <scope>NUCLEOTIDE SEQUENCE</scope>
</reference>
<evidence type="ECO:0000313" key="1">
    <source>
        <dbReference type="EMBL" id="KKL93937.1"/>
    </source>
</evidence>
<name>A0A0F9J426_9ZZZZ</name>
<protein>
    <submittedName>
        <fullName evidence="1">Uncharacterized protein</fullName>
    </submittedName>
</protein>
<accession>A0A0F9J426</accession>
<sequence>MALHQEDLCILGASIQIIVMTDIIQSGRKEERRMDEELKTLYRLMLSDRPWFVSTCKMKDNVVTIHFVASIAGPFAHIELRPRCK</sequence>
<comment type="caution">
    <text evidence="1">The sequence shown here is derived from an EMBL/GenBank/DDBJ whole genome shotgun (WGS) entry which is preliminary data.</text>
</comment>
<gene>
    <name evidence="1" type="ORF">LCGC14_1869690</name>
</gene>
<proteinExistence type="predicted"/>
<dbReference type="EMBL" id="LAZR01019059">
    <property type="protein sequence ID" value="KKL93937.1"/>
    <property type="molecule type" value="Genomic_DNA"/>
</dbReference>
<dbReference type="AlphaFoldDB" id="A0A0F9J426"/>